<feature type="region of interest" description="Disordered" evidence="1">
    <location>
        <begin position="25"/>
        <end position="91"/>
    </location>
</feature>
<feature type="compositionally biased region" description="Basic and acidic residues" evidence="1">
    <location>
        <begin position="306"/>
        <end position="320"/>
    </location>
</feature>
<feature type="compositionally biased region" description="Polar residues" evidence="1">
    <location>
        <begin position="185"/>
        <end position="194"/>
    </location>
</feature>
<feature type="compositionally biased region" description="Polar residues" evidence="1">
    <location>
        <begin position="54"/>
        <end position="65"/>
    </location>
</feature>
<sequence>MPPAKFQKMDSIDSIKKRYEELEERRVQRKLERQQREQHPPPPKIAATPPFVQGTGTSAAPQPGSSLPHVFPASWSNDGVDDPCAGSEDLPEIVAQQSQGYEPITYGLETLVSNAEFGSNPNSMGQALYPQLETKDTEFGPCHNSQVDLDPPFTHITPRADVSQESRPPAPQLTAASRLSRMDDGNTSCISTEYGTDLEDEQGTGDYTDSNTDIPVFNQENTGKDDVDSQVQSILTKTDSMASTAPTTTFVEEPTALSSADTSQAGNLDRSSSASGQKGKPTSTSQTTAGREKRCHDEVEGVNGIDGHRPAKRSWQEDAAAKTLRPLPCRGPSVHRIGHSLGSPPMEPIQASKYHRVAPRSSTSFRSFRSQSGHQSHEGNRLGRNSVQRLKQPSSSQSRSSIPLEGTAVPNSIYGGLNFPNAENLSAGSNRQPLLRTSTYSTEKSAPICHVCGFSPERLLQLTDSVEMLLASRTSLSDGETSRVMLQLLIGSVRDFVDLSHQERTIIQSSDSLKLEHAYTMDATVQLGEEMEVSSDDESTEGTDDSNSQSDGAASDGTSSSILDEGQRYKRRRWSELEERRLRAWVREGKDWNWIADKLQRSEAAVSQHWIIMAQKHGGGKKTT</sequence>
<feature type="region of interest" description="Disordered" evidence="1">
    <location>
        <begin position="155"/>
        <end position="407"/>
    </location>
</feature>
<feature type="compositionally biased region" description="Acidic residues" evidence="1">
    <location>
        <begin position="531"/>
        <end position="544"/>
    </location>
</feature>
<feature type="compositionally biased region" description="Basic and acidic residues" evidence="1">
    <location>
        <begin position="290"/>
        <end position="299"/>
    </location>
</feature>
<reference evidence="3 4" key="1">
    <citation type="journal article" date="2024" name="IMA Fungus">
        <title>Apiospora arundinis, a panoply of carbohydrate-active enzymes and secondary metabolites.</title>
        <authorList>
            <person name="Sorensen T."/>
            <person name="Petersen C."/>
            <person name="Muurmann A.T."/>
            <person name="Christiansen J.V."/>
            <person name="Brundto M.L."/>
            <person name="Overgaard C.K."/>
            <person name="Boysen A.T."/>
            <person name="Wollenberg R.D."/>
            <person name="Larsen T.O."/>
            <person name="Sorensen J.L."/>
            <person name="Nielsen K.L."/>
            <person name="Sondergaard T.E."/>
        </authorList>
    </citation>
    <scope>NUCLEOTIDE SEQUENCE [LARGE SCALE GENOMIC DNA]</scope>
    <source>
        <strain evidence="3 4">AAU 773</strain>
    </source>
</reference>
<dbReference type="PROSITE" id="PS50090">
    <property type="entry name" value="MYB_LIKE"/>
    <property type="match status" value="1"/>
</dbReference>
<feature type="compositionally biased region" description="Low complexity" evidence="1">
    <location>
        <begin position="545"/>
        <end position="561"/>
    </location>
</feature>
<feature type="domain" description="Myb-like" evidence="2">
    <location>
        <begin position="566"/>
        <end position="614"/>
    </location>
</feature>
<proteinExistence type="predicted"/>
<evidence type="ECO:0000313" key="4">
    <source>
        <dbReference type="Proteomes" id="UP001390339"/>
    </source>
</evidence>
<organism evidence="3 4">
    <name type="scientific">Apiospora arundinis</name>
    <dbReference type="NCBI Taxonomy" id="335852"/>
    <lineage>
        <taxon>Eukaryota</taxon>
        <taxon>Fungi</taxon>
        <taxon>Dikarya</taxon>
        <taxon>Ascomycota</taxon>
        <taxon>Pezizomycotina</taxon>
        <taxon>Sordariomycetes</taxon>
        <taxon>Xylariomycetidae</taxon>
        <taxon>Amphisphaeriales</taxon>
        <taxon>Apiosporaceae</taxon>
        <taxon>Apiospora</taxon>
    </lineage>
</organism>
<dbReference type="CDD" id="cd00167">
    <property type="entry name" value="SANT"/>
    <property type="match status" value="1"/>
</dbReference>
<dbReference type="EMBL" id="JAPCWZ010000004">
    <property type="protein sequence ID" value="KAK8869107.1"/>
    <property type="molecule type" value="Genomic_DNA"/>
</dbReference>
<gene>
    <name evidence="3" type="ORF">PGQ11_007685</name>
</gene>
<evidence type="ECO:0000259" key="2">
    <source>
        <dbReference type="PROSITE" id="PS50090"/>
    </source>
</evidence>
<feature type="region of interest" description="Disordered" evidence="1">
    <location>
        <begin position="531"/>
        <end position="562"/>
    </location>
</feature>
<comment type="caution">
    <text evidence="3">The sequence shown here is derived from an EMBL/GenBank/DDBJ whole genome shotgun (WGS) entry which is preliminary data.</text>
</comment>
<feature type="compositionally biased region" description="Basic and acidic residues" evidence="1">
    <location>
        <begin position="25"/>
        <end position="39"/>
    </location>
</feature>
<feature type="compositionally biased region" description="Polar residues" evidence="1">
    <location>
        <begin position="205"/>
        <end position="221"/>
    </location>
</feature>
<protein>
    <recommendedName>
        <fullName evidence="2">Myb-like domain-containing protein</fullName>
    </recommendedName>
</protein>
<accession>A0ABR2IWC8</accession>
<feature type="compositionally biased region" description="Polar residues" evidence="1">
    <location>
        <begin position="383"/>
        <end position="393"/>
    </location>
</feature>
<name>A0ABR2IWC8_9PEZI</name>
<dbReference type="Proteomes" id="UP001390339">
    <property type="component" value="Unassembled WGS sequence"/>
</dbReference>
<evidence type="ECO:0000313" key="3">
    <source>
        <dbReference type="EMBL" id="KAK8869107.1"/>
    </source>
</evidence>
<feature type="compositionally biased region" description="Polar residues" evidence="1">
    <location>
        <begin position="229"/>
        <end position="289"/>
    </location>
</feature>
<keyword evidence="4" id="KW-1185">Reference proteome</keyword>
<evidence type="ECO:0000256" key="1">
    <source>
        <dbReference type="SAM" id="MobiDB-lite"/>
    </source>
</evidence>
<feature type="compositionally biased region" description="Low complexity" evidence="1">
    <location>
        <begin position="360"/>
        <end position="372"/>
    </location>
</feature>
<dbReference type="InterPro" id="IPR001005">
    <property type="entry name" value="SANT/Myb"/>
</dbReference>